<keyword evidence="3" id="KW-1185">Reference proteome</keyword>
<dbReference type="AlphaFoldDB" id="A0AAE0G346"/>
<name>A0AAE0G346_9CHLO</name>
<evidence type="ECO:0000313" key="3">
    <source>
        <dbReference type="Proteomes" id="UP001190700"/>
    </source>
</evidence>
<protein>
    <submittedName>
        <fullName evidence="2">Uncharacterized protein</fullName>
    </submittedName>
</protein>
<feature type="region of interest" description="Disordered" evidence="1">
    <location>
        <begin position="1"/>
        <end position="36"/>
    </location>
</feature>
<feature type="compositionally biased region" description="Basic and acidic residues" evidence="1">
    <location>
        <begin position="1"/>
        <end position="21"/>
    </location>
</feature>
<accession>A0AAE0G346</accession>
<reference evidence="2 3" key="1">
    <citation type="journal article" date="2015" name="Genome Biol. Evol.">
        <title>Comparative Genomics of a Bacterivorous Green Alga Reveals Evolutionary Causalities and Consequences of Phago-Mixotrophic Mode of Nutrition.</title>
        <authorList>
            <person name="Burns J.A."/>
            <person name="Paasch A."/>
            <person name="Narechania A."/>
            <person name="Kim E."/>
        </authorList>
    </citation>
    <scope>NUCLEOTIDE SEQUENCE [LARGE SCALE GENOMIC DNA]</scope>
    <source>
        <strain evidence="2 3">PLY_AMNH</strain>
    </source>
</reference>
<evidence type="ECO:0000256" key="1">
    <source>
        <dbReference type="SAM" id="MobiDB-lite"/>
    </source>
</evidence>
<feature type="region of interest" description="Disordered" evidence="1">
    <location>
        <begin position="78"/>
        <end position="97"/>
    </location>
</feature>
<sequence length="248" mass="28004">MAMEEKKRIEERARDNRPREEPAEEGESNLFDPKDGKSKRRALCWEHFMLVVEDNVTTGVVCKLCDLSSTPIPWSGNTVKTDEKAEQKSSGVVPGASGGSATIIPAMLPQVSQERRDHLHKMVALWIVRCKRPLSIGDSDRELRDIFECIFQGGYNLPGYTTVVQKILELSQDGKERVRDEIIGLLKEGILPSIAGDIWSQGGIAIFGILVYWIDAQFKFHEKLVAAIPFSEVRYNIFTYSYITRILC</sequence>
<dbReference type="EMBL" id="LGRX02010225">
    <property type="protein sequence ID" value="KAK3270734.1"/>
    <property type="molecule type" value="Genomic_DNA"/>
</dbReference>
<dbReference type="Proteomes" id="UP001190700">
    <property type="component" value="Unassembled WGS sequence"/>
</dbReference>
<evidence type="ECO:0000313" key="2">
    <source>
        <dbReference type="EMBL" id="KAK3270734.1"/>
    </source>
</evidence>
<gene>
    <name evidence="2" type="ORF">CYMTET_20886</name>
</gene>
<proteinExistence type="predicted"/>
<organism evidence="2 3">
    <name type="scientific">Cymbomonas tetramitiformis</name>
    <dbReference type="NCBI Taxonomy" id="36881"/>
    <lineage>
        <taxon>Eukaryota</taxon>
        <taxon>Viridiplantae</taxon>
        <taxon>Chlorophyta</taxon>
        <taxon>Pyramimonadophyceae</taxon>
        <taxon>Pyramimonadales</taxon>
        <taxon>Pyramimonadaceae</taxon>
        <taxon>Cymbomonas</taxon>
    </lineage>
</organism>
<comment type="caution">
    <text evidence="2">The sequence shown here is derived from an EMBL/GenBank/DDBJ whole genome shotgun (WGS) entry which is preliminary data.</text>
</comment>